<dbReference type="Proteomes" id="UP001524547">
    <property type="component" value="Unassembled WGS sequence"/>
</dbReference>
<feature type="compositionally biased region" description="Low complexity" evidence="1">
    <location>
        <begin position="198"/>
        <end position="218"/>
    </location>
</feature>
<name>A0ABT1VWU2_9PROT</name>
<feature type="region of interest" description="Disordered" evidence="1">
    <location>
        <begin position="1"/>
        <end position="86"/>
    </location>
</feature>
<feature type="compositionally biased region" description="Low complexity" evidence="1">
    <location>
        <begin position="123"/>
        <end position="137"/>
    </location>
</feature>
<evidence type="ECO:0000256" key="1">
    <source>
        <dbReference type="SAM" id="MobiDB-lite"/>
    </source>
</evidence>
<feature type="region of interest" description="Disordered" evidence="1">
    <location>
        <begin position="99"/>
        <end position="257"/>
    </location>
</feature>
<sequence length="257" mass="26602">MSDTRSISSMSSPSFHEEEVDLSQARPSHPYSQRDQQVFSEEAAAFQSGSAPTAHDEPVRSGEHYVDPDGFEETPPVYGEHGSVPLDPLHVAVRDNRIVPHPGIHDPTQQGMDLQGREFGTHSPAPSSIISTSAPTARAETPPVGREPVQASAHPTPREAPPSYFDAVGAEMAARRAAAAPRVPAAAAGHGSSPDAVAAARTSAARASAGSAGTARTGVRNAAPEQRVGLHEPNPSAAAAAARAAMNVPRGGRFGGR</sequence>
<reference evidence="2 3" key="1">
    <citation type="submission" date="2022-06" db="EMBL/GenBank/DDBJ databases">
        <title>Rhizosaccharibacter gen. nov. sp. nov. KSS12, endophytic bacteria isolated from sugarcane.</title>
        <authorList>
            <person name="Pitiwittayakul N."/>
        </authorList>
    </citation>
    <scope>NUCLEOTIDE SEQUENCE [LARGE SCALE GENOMIC DNA]</scope>
    <source>
        <strain evidence="2 3">KSS12</strain>
    </source>
</reference>
<feature type="compositionally biased region" description="Polar residues" evidence="1">
    <location>
        <begin position="30"/>
        <end position="39"/>
    </location>
</feature>
<dbReference type="RefSeq" id="WP_422919128.1">
    <property type="nucleotide sequence ID" value="NZ_JAMZEJ010000003.1"/>
</dbReference>
<feature type="compositionally biased region" description="Low complexity" evidence="1">
    <location>
        <begin position="1"/>
        <end position="14"/>
    </location>
</feature>
<keyword evidence="3" id="KW-1185">Reference proteome</keyword>
<comment type="caution">
    <text evidence="2">The sequence shown here is derived from an EMBL/GenBank/DDBJ whole genome shotgun (WGS) entry which is preliminary data.</text>
</comment>
<evidence type="ECO:0000313" key="3">
    <source>
        <dbReference type="Proteomes" id="UP001524547"/>
    </source>
</evidence>
<protein>
    <submittedName>
        <fullName evidence="2">Uncharacterized protein</fullName>
    </submittedName>
</protein>
<feature type="compositionally biased region" description="Basic and acidic residues" evidence="1">
    <location>
        <begin position="54"/>
        <end position="67"/>
    </location>
</feature>
<dbReference type="EMBL" id="JAMZEJ010000003">
    <property type="protein sequence ID" value="MCQ8240402.1"/>
    <property type="molecule type" value="Genomic_DNA"/>
</dbReference>
<evidence type="ECO:0000313" key="2">
    <source>
        <dbReference type="EMBL" id="MCQ8240402.1"/>
    </source>
</evidence>
<organism evidence="2 3">
    <name type="scientific">Rhizosaccharibacter radicis</name>
    <dbReference type="NCBI Taxonomy" id="2782605"/>
    <lineage>
        <taxon>Bacteria</taxon>
        <taxon>Pseudomonadati</taxon>
        <taxon>Pseudomonadota</taxon>
        <taxon>Alphaproteobacteria</taxon>
        <taxon>Acetobacterales</taxon>
        <taxon>Acetobacteraceae</taxon>
        <taxon>Rhizosaccharibacter</taxon>
    </lineage>
</organism>
<proteinExistence type="predicted"/>
<gene>
    <name evidence="2" type="ORF">NFI88_06035</name>
</gene>
<feature type="compositionally biased region" description="Low complexity" evidence="1">
    <location>
        <begin position="167"/>
        <end position="189"/>
    </location>
</feature>
<accession>A0ABT1VWU2</accession>